<dbReference type="InterPro" id="IPR036661">
    <property type="entry name" value="Luciferase-like_sf"/>
</dbReference>
<dbReference type="InterPro" id="IPR011251">
    <property type="entry name" value="Luciferase-like_dom"/>
</dbReference>
<dbReference type="PANTHER" id="PTHR30137">
    <property type="entry name" value="LUCIFERASE-LIKE MONOOXYGENASE"/>
    <property type="match status" value="1"/>
</dbReference>
<dbReference type="GO" id="GO:0005829">
    <property type="term" value="C:cytosol"/>
    <property type="evidence" value="ECO:0007669"/>
    <property type="project" value="TreeGrafter"/>
</dbReference>
<dbReference type="RefSeq" id="WP_312866683.1">
    <property type="nucleotide sequence ID" value="NZ_JACHJL010000001.1"/>
</dbReference>
<proteinExistence type="predicted"/>
<dbReference type="InterPro" id="IPR050766">
    <property type="entry name" value="Bact_Lucif_Oxidored"/>
</dbReference>
<keyword evidence="5" id="KW-1185">Reference proteome</keyword>
<evidence type="ECO:0000256" key="2">
    <source>
        <dbReference type="SAM" id="MobiDB-lite"/>
    </source>
</evidence>
<comment type="similarity">
    <text evidence="1">To bacterial alkanal monooxygenase alpha and beta chains.</text>
</comment>
<feature type="compositionally biased region" description="Polar residues" evidence="2">
    <location>
        <begin position="330"/>
        <end position="344"/>
    </location>
</feature>
<gene>
    <name evidence="4" type="ORF">FHS42_000673</name>
</gene>
<feature type="compositionally biased region" description="Basic and acidic residues" evidence="2">
    <location>
        <begin position="10"/>
        <end position="21"/>
    </location>
</feature>
<dbReference type="EMBL" id="JACHJL010000001">
    <property type="protein sequence ID" value="MBB5933655.1"/>
    <property type="molecule type" value="Genomic_DNA"/>
</dbReference>
<evidence type="ECO:0000256" key="1">
    <source>
        <dbReference type="ARBA" id="ARBA00007789"/>
    </source>
</evidence>
<dbReference type="InterPro" id="IPR019949">
    <property type="entry name" value="CmoO-like"/>
</dbReference>
<protein>
    <submittedName>
        <fullName evidence="4">Luciferase family oxidoreductase group 1</fullName>
    </submittedName>
</protein>
<dbReference type="Gene3D" id="3.20.20.30">
    <property type="entry name" value="Luciferase-like domain"/>
    <property type="match status" value="1"/>
</dbReference>
<dbReference type="PANTHER" id="PTHR30137:SF6">
    <property type="entry name" value="LUCIFERASE-LIKE MONOOXYGENASE"/>
    <property type="match status" value="1"/>
</dbReference>
<comment type="caution">
    <text evidence="4">The sequence shown here is derived from an EMBL/GenBank/DDBJ whole genome shotgun (WGS) entry which is preliminary data.</text>
</comment>
<evidence type="ECO:0000313" key="4">
    <source>
        <dbReference type="EMBL" id="MBB5933655.1"/>
    </source>
</evidence>
<dbReference type="SUPFAM" id="SSF51679">
    <property type="entry name" value="Bacterial luciferase-like"/>
    <property type="match status" value="1"/>
</dbReference>
<feature type="region of interest" description="Disordered" evidence="2">
    <location>
        <begin position="1"/>
        <end position="21"/>
    </location>
</feature>
<evidence type="ECO:0000259" key="3">
    <source>
        <dbReference type="Pfam" id="PF00296"/>
    </source>
</evidence>
<dbReference type="Pfam" id="PF00296">
    <property type="entry name" value="Bac_luciferase"/>
    <property type="match status" value="1"/>
</dbReference>
<feature type="region of interest" description="Disordered" evidence="2">
    <location>
        <begin position="330"/>
        <end position="354"/>
    </location>
</feature>
<feature type="domain" description="Luciferase-like" evidence="3">
    <location>
        <begin position="5"/>
        <end position="303"/>
    </location>
</feature>
<organism evidence="4 5">
    <name type="scientific">Streptomyces zagrosensis</name>
    <dbReference type="NCBI Taxonomy" id="1042984"/>
    <lineage>
        <taxon>Bacteria</taxon>
        <taxon>Bacillati</taxon>
        <taxon>Actinomycetota</taxon>
        <taxon>Actinomycetes</taxon>
        <taxon>Kitasatosporales</taxon>
        <taxon>Streptomycetaceae</taxon>
        <taxon>Streptomyces</taxon>
    </lineage>
</organism>
<dbReference type="Proteomes" id="UP000588098">
    <property type="component" value="Unassembled WGS sequence"/>
</dbReference>
<accession>A0A7W9Q529</accession>
<name>A0A7W9Q529_9ACTN</name>
<dbReference type="NCBIfam" id="TIGR03558">
    <property type="entry name" value="oxido_grp_1"/>
    <property type="match status" value="1"/>
</dbReference>
<evidence type="ECO:0000313" key="5">
    <source>
        <dbReference type="Proteomes" id="UP000588098"/>
    </source>
</evidence>
<sequence>MTTTPFSVLDRSRTRQGREQGEALRDTVAFARYAEELGYHRFWVSEHHSVPGVAGSAPTVLAAAVAAATSRIRVGTGGVMLPNHQPLVVAEQFGVLAALYPDRIDMGLGRSVGFTDGIRRALGRDKDAAEDFGAQVAELLGYFTGEQLAHPEVHARPAEGLRVPAFVLATGAGALIAAEAGLPLVIAAVVGEERMLEAIDRYRAAFRPSRQAVSPYVVVAGTVAVADTTEQASALLMPEAWSSAYSRTHGVFPPLLPAEEIAALAMTDRERALYEQSMRGHIHGTADEVTSALDALIARSGADEVLVTTSSYDREGMLDSYRRLAHIVHPSSTMQGRRTNSPQPLGSGPLAAAH</sequence>
<reference evidence="4 5" key="1">
    <citation type="submission" date="2020-08" db="EMBL/GenBank/DDBJ databases">
        <title>Genomic Encyclopedia of Type Strains, Phase III (KMG-III): the genomes of soil and plant-associated and newly described type strains.</title>
        <authorList>
            <person name="Whitman W."/>
        </authorList>
    </citation>
    <scope>NUCLEOTIDE SEQUENCE [LARGE SCALE GENOMIC DNA]</scope>
    <source>
        <strain evidence="4 5">CECT 8305</strain>
    </source>
</reference>
<dbReference type="AlphaFoldDB" id="A0A7W9Q529"/>
<dbReference type="GO" id="GO:0016705">
    <property type="term" value="F:oxidoreductase activity, acting on paired donors, with incorporation or reduction of molecular oxygen"/>
    <property type="evidence" value="ECO:0007669"/>
    <property type="project" value="InterPro"/>
</dbReference>